<dbReference type="PANTHER" id="PTHR31645">
    <property type="entry name" value="OLIGOPEPTIDE TRANSPORTER YGL114W-RELATED"/>
    <property type="match status" value="1"/>
</dbReference>
<accession>A0A848LWM4</accession>
<dbReference type="EMBL" id="JABBJJ010000427">
    <property type="protein sequence ID" value="NMO22477.1"/>
    <property type="molecule type" value="Genomic_DNA"/>
</dbReference>
<dbReference type="InterPro" id="IPR004813">
    <property type="entry name" value="OPT"/>
</dbReference>
<dbReference type="PANTHER" id="PTHR31645:SF0">
    <property type="entry name" value="OLIGOPEPTIDE TRANSPORTER YGL114W-RELATED"/>
    <property type="match status" value="1"/>
</dbReference>
<comment type="caution">
    <text evidence="7">The sequence shown here is derived from an EMBL/GenBank/DDBJ whole genome shotgun (WGS) entry which is preliminary data.</text>
</comment>
<protein>
    <submittedName>
        <fullName evidence="7">OPT family oligopeptide transporter</fullName>
    </submittedName>
</protein>
<evidence type="ECO:0000256" key="2">
    <source>
        <dbReference type="ARBA" id="ARBA00022448"/>
    </source>
</evidence>
<feature type="transmembrane region" description="Helical" evidence="6">
    <location>
        <begin position="41"/>
        <end position="59"/>
    </location>
</feature>
<keyword evidence="3 6" id="KW-0812">Transmembrane</keyword>
<feature type="transmembrane region" description="Helical" evidence="6">
    <location>
        <begin position="132"/>
        <end position="153"/>
    </location>
</feature>
<feature type="transmembrane region" description="Helical" evidence="6">
    <location>
        <begin position="65"/>
        <end position="84"/>
    </location>
</feature>
<dbReference type="NCBIfam" id="TIGR00728">
    <property type="entry name" value="OPT_sfam"/>
    <property type="match status" value="1"/>
</dbReference>
<evidence type="ECO:0000256" key="1">
    <source>
        <dbReference type="ARBA" id="ARBA00004141"/>
    </source>
</evidence>
<dbReference type="GO" id="GO:0035673">
    <property type="term" value="F:oligopeptide transmembrane transporter activity"/>
    <property type="evidence" value="ECO:0007669"/>
    <property type="project" value="InterPro"/>
</dbReference>
<proteinExistence type="predicted"/>
<evidence type="ECO:0000256" key="3">
    <source>
        <dbReference type="ARBA" id="ARBA00022692"/>
    </source>
</evidence>
<evidence type="ECO:0000256" key="6">
    <source>
        <dbReference type="SAM" id="Phobius"/>
    </source>
</evidence>
<dbReference type="RefSeq" id="WP_169351616.1">
    <property type="nucleotide sequence ID" value="NZ_JABBJJ010000427.1"/>
</dbReference>
<dbReference type="InterPro" id="IPR045035">
    <property type="entry name" value="YSL-like"/>
</dbReference>
<reference evidence="7 8" key="1">
    <citation type="submission" date="2020-04" db="EMBL/GenBank/DDBJ databases">
        <title>Draft genome of Pyxidicoccus fallax type strain.</title>
        <authorList>
            <person name="Whitworth D.E."/>
        </authorList>
    </citation>
    <scope>NUCLEOTIDE SEQUENCE [LARGE SCALE GENOMIC DNA]</scope>
    <source>
        <strain evidence="7 8">DSM 14698</strain>
    </source>
</reference>
<evidence type="ECO:0000256" key="5">
    <source>
        <dbReference type="ARBA" id="ARBA00023136"/>
    </source>
</evidence>
<name>A0A848LWM4_9BACT</name>
<organism evidence="7 8">
    <name type="scientific">Pyxidicoccus fallax</name>
    <dbReference type="NCBI Taxonomy" id="394095"/>
    <lineage>
        <taxon>Bacteria</taxon>
        <taxon>Pseudomonadati</taxon>
        <taxon>Myxococcota</taxon>
        <taxon>Myxococcia</taxon>
        <taxon>Myxococcales</taxon>
        <taxon>Cystobacterineae</taxon>
        <taxon>Myxococcaceae</taxon>
        <taxon>Pyxidicoccus</taxon>
    </lineage>
</organism>
<gene>
    <name evidence="7" type="ORF">HG543_47615</name>
</gene>
<dbReference type="Pfam" id="PF03169">
    <property type="entry name" value="OPT"/>
    <property type="match status" value="1"/>
</dbReference>
<dbReference type="AlphaFoldDB" id="A0A848LWM4"/>
<keyword evidence="5 6" id="KW-0472">Membrane</keyword>
<evidence type="ECO:0000256" key="4">
    <source>
        <dbReference type="ARBA" id="ARBA00022989"/>
    </source>
</evidence>
<feature type="transmembrane region" description="Helical" evidence="6">
    <location>
        <begin position="104"/>
        <end position="126"/>
    </location>
</feature>
<feature type="non-terminal residue" evidence="7">
    <location>
        <position position="195"/>
    </location>
</feature>
<keyword evidence="2" id="KW-0813">Transport</keyword>
<evidence type="ECO:0000313" key="7">
    <source>
        <dbReference type="EMBL" id="NMO22477.1"/>
    </source>
</evidence>
<evidence type="ECO:0000313" key="8">
    <source>
        <dbReference type="Proteomes" id="UP000518300"/>
    </source>
</evidence>
<keyword evidence="4 6" id="KW-1133">Transmembrane helix</keyword>
<comment type="subcellular location">
    <subcellularLocation>
        <location evidence="1">Membrane</location>
        <topology evidence="1">Multi-pass membrane protein</topology>
    </subcellularLocation>
</comment>
<dbReference type="GO" id="GO:0016020">
    <property type="term" value="C:membrane"/>
    <property type="evidence" value="ECO:0007669"/>
    <property type="project" value="UniProtKB-SubCell"/>
</dbReference>
<keyword evidence="8" id="KW-1185">Reference proteome</keyword>
<dbReference type="Proteomes" id="UP000518300">
    <property type="component" value="Unassembled WGS sequence"/>
</dbReference>
<sequence length="195" mass="19849">MSSQATPAVSALSSPEPRPPLTAVAPVVAEAPEPRELTARALGVGLLIGGLLAVTNVYMGLKTGWWESGSITAAVLGFSALATVSRRRGVPYTPLENNMTQSAASSVGAMPAAAGLLGALPALAMLGVSVPGWGVAAWSVALGALGVLAAHLVRKRLVAEEALPFPTGIATAELITLMHAPSQAEAERSARRGWR</sequence>